<dbReference type="InterPro" id="IPR010664">
    <property type="entry name" value="LipoPS_assembly_LptC-rel"/>
</dbReference>
<dbReference type="HAMAP" id="MF_01915">
    <property type="entry name" value="LPS_assembly_LptC"/>
    <property type="match status" value="1"/>
</dbReference>
<dbReference type="OrthoDB" id="5731914at2"/>
<dbReference type="PANTHER" id="PTHR37481">
    <property type="entry name" value="LIPOPOLYSACCHARIDE EXPORT SYSTEM PROTEIN LPTC"/>
    <property type="match status" value="1"/>
</dbReference>
<evidence type="ECO:0000256" key="6">
    <source>
        <dbReference type="HAMAP-Rule" id="MF_01915"/>
    </source>
</evidence>
<dbReference type="GO" id="GO:0043165">
    <property type="term" value="P:Gram-negative-bacterium-type cell outer membrane assembly"/>
    <property type="evidence" value="ECO:0007669"/>
    <property type="project" value="UniProtKB-UniRule"/>
</dbReference>
<dbReference type="Gene3D" id="2.60.450.10">
    <property type="entry name" value="Lipopolysaccharide (LPS) transport protein A like domain"/>
    <property type="match status" value="1"/>
</dbReference>
<dbReference type="GO" id="GO:0030288">
    <property type="term" value="C:outer membrane-bounded periplasmic space"/>
    <property type="evidence" value="ECO:0007669"/>
    <property type="project" value="TreeGrafter"/>
</dbReference>
<dbReference type="InterPro" id="IPR052363">
    <property type="entry name" value="LPS_export_LptC"/>
</dbReference>
<dbReference type="AlphaFoldDB" id="A0A1H0AMR7"/>
<accession>A0A1H0AMR7</accession>
<keyword evidence="3 6" id="KW-0812">Transmembrane</keyword>
<protein>
    <recommendedName>
        <fullName evidence="6">Lipopolysaccharide export system protein LptC</fullName>
    </recommendedName>
</protein>
<dbReference type="NCBIfam" id="TIGR04409">
    <property type="entry name" value="LptC_YrbK"/>
    <property type="match status" value="1"/>
</dbReference>
<evidence type="ECO:0000313" key="8">
    <source>
        <dbReference type="Proteomes" id="UP000198827"/>
    </source>
</evidence>
<dbReference type="GO" id="GO:0017089">
    <property type="term" value="F:glycolipid transfer activity"/>
    <property type="evidence" value="ECO:0007669"/>
    <property type="project" value="TreeGrafter"/>
</dbReference>
<comment type="function">
    <text evidence="6">Involved in the assembly of lipopolysaccharide (LPS). Required for the translocation of LPS from the inner membrane to the outer membrane. Facilitates the transfer of LPS from the inner membrane to the periplasmic protein LptA. Could be a docking site for LptA.</text>
</comment>
<evidence type="ECO:0000256" key="1">
    <source>
        <dbReference type="ARBA" id="ARBA00022475"/>
    </source>
</evidence>
<dbReference type="InterPro" id="IPR026265">
    <property type="entry name" value="LptC"/>
</dbReference>
<dbReference type="PANTHER" id="PTHR37481:SF1">
    <property type="entry name" value="LIPOPOLYSACCHARIDE EXPORT SYSTEM PROTEIN LPTC"/>
    <property type="match status" value="1"/>
</dbReference>
<evidence type="ECO:0000313" key="7">
    <source>
        <dbReference type="EMBL" id="SDN34584.1"/>
    </source>
</evidence>
<evidence type="ECO:0000256" key="2">
    <source>
        <dbReference type="ARBA" id="ARBA00022519"/>
    </source>
</evidence>
<organism evidence="7 8">
    <name type="scientific">Pseudomonas arsenicoxydans</name>
    <dbReference type="NCBI Taxonomy" id="702115"/>
    <lineage>
        <taxon>Bacteria</taxon>
        <taxon>Pseudomonadati</taxon>
        <taxon>Pseudomonadota</taxon>
        <taxon>Gammaproteobacteria</taxon>
        <taxon>Pseudomonadales</taxon>
        <taxon>Pseudomonadaceae</taxon>
        <taxon>Pseudomonas</taxon>
    </lineage>
</organism>
<sequence>MLSKKIRNIVLFSCIAALFAAVGYWNISPERFLDKPVAKVDESAIDYYATNAHSVQYLPDGKLQYEMTSDKVEHLKATEVTLLTNPDLNMFRGTQFPWHVQSERGEVNPDGTQVELIDSVRITRFDEKNRKTLITTTRMTVFPKEQYAQTDQPVRIDGAGGVSTGNGMKAYLKESRIHLLSNVRGQYEAR</sequence>
<gene>
    <name evidence="6" type="primary">lptC</name>
    <name evidence="7" type="ORF">SAMN04489798_0048</name>
</gene>
<keyword evidence="4 6" id="KW-1133">Transmembrane helix</keyword>
<comment type="similarity">
    <text evidence="6">Belongs to the LptC family.</text>
</comment>
<dbReference type="EMBL" id="LT629705">
    <property type="protein sequence ID" value="SDN34584.1"/>
    <property type="molecule type" value="Genomic_DNA"/>
</dbReference>
<comment type="subcellular location">
    <subcellularLocation>
        <location evidence="6">Cell inner membrane</location>
        <topology evidence="6">Single-pass membrane protein</topology>
    </subcellularLocation>
</comment>
<evidence type="ECO:0000256" key="3">
    <source>
        <dbReference type="ARBA" id="ARBA00022692"/>
    </source>
</evidence>
<proteinExistence type="inferred from homology"/>
<name>A0A1H0AMR7_9PSED</name>
<keyword evidence="5 6" id="KW-0472">Membrane</keyword>
<evidence type="ECO:0000256" key="5">
    <source>
        <dbReference type="ARBA" id="ARBA00023136"/>
    </source>
</evidence>
<keyword evidence="2 6" id="KW-0997">Cell inner membrane</keyword>
<dbReference type="Proteomes" id="UP000198827">
    <property type="component" value="Chromosome I"/>
</dbReference>
<dbReference type="Pfam" id="PF06835">
    <property type="entry name" value="LptC"/>
    <property type="match status" value="1"/>
</dbReference>
<reference evidence="7 8" key="1">
    <citation type="submission" date="2016-10" db="EMBL/GenBank/DDBJ databases">
        <authorList>
            <person name="de Groot N.N."/>
        </authorList>
    </citation>
    <scope>NUCLEOTIDE SEQUENCE [LARGE SCALE GENOMIC DNA]</scope>
    <source>
        <strain evidence="7 8">CECT 7543</strain>
    </source>
</reference>
<dbReference type="GO" id="GO:0005886">
    <property type="term" value="C:plasma membrane"/>
    <property type="evidence" value="ECO:0007669"/>
    <property type="project" value="UniProtKB-SubCell"/>
</dbReference>
<dbReference type="GO" id="GO:0015221">
    <property type="term" value="F:lipopolysaccharide transmembrane transporter activity"/>
    <property type="evidence" value="ECO:0007669"/>
    <property type="project" value="InterPro"/>
</dbReference>
<evidence type="ECO:0000256" key="4">
    <source>
        <dbReference type="ARBA" id="ARBA00022989"/>
    </source>
</evidence>
<dbReference type="RefSeq" id="WP_090175468.1">
    <property type="nucleotide sequence ID" value="NZ_LT629705.1"/>
</dbReference>
<keyword evidence="1 6" id="KW-1003">Cell membrane</keyword>
<comment type="subunit">
    <text evidence="6">Component of the lipopolysaccharide transport and assembly complex. Interacts with LptA and the LptBFG transporter complex.</text>
</comment>